<evidence type="ECO:0000259" key="1">
    <source>
        <dbReference type="PROSITE" id="PS51186"/>
    </source>
</evidence>
<dbReference type="PROSITE" id="PS51186">
    <property type="entry name" value="GNAT"/>
    <property type="match status" value="1"/>
</dbReference>
<dbReference type="InterPro" id="IPR000182">
    <property type="entry name" value="GNAT_dom"/>
</dbReference>
<reference evidence="2 3" key="1">
    <citation type="submission" date="2024-09" db="EMBL/GenBank/DDBJ databases">
        <authorList>
            <person name="Lee S.D."/>
        </authorList>
    </citation>
    <scope>NUCLEOTIDE SEQUENCE [LARGE SCALE GENOMIC DNA]</scope>
    <source>
        <strain evidence="2 3">N1-3</strain>
    </source>
</reference>
<accession>A0ABV6X4F9</accession>
<evidence type="ECO:0000313" key="3">
    <source>
        <dbReference type="Proteomes" id="UP001592530"/>
    </source>
</evidence>
<organism evidence="2 3">
    <name type="scientific">Streptacidiphilus alkalitolerans</name>
    <dbReference type="NCBI Taxonomy" id="3342712"/>
    <lineage>
        <taxon>Bacteria</taxon>
        <taxon>Bacillati</taxon>
        <taxon>Actinomycetota</taxon>
        <taxon>Actinomycetes</taxon>
        <taxon>Kitasatosporales</taxon>
        <taxon>Streptomycetaceae</taxon>
        <taxon>Streptacidiphilus</taxon>
    </lineage>
</organism>
<feature type="domain" description="N-acetyltransferase" evidence="1">
    <location>
        <begin position="147"/>
        <end position="283"/>
    </location>
</feature>
<comment type="caution">
    <text evidence="2">The sequence shown here is derived from an EMBL/GenBank/DDBJ whole genome shotgun (WGS) entry which is preliminary data.</text>
</comment>
<sequence length="283" mass="30753">MAWEITHDAELFHAAAGDYLAADPLRSTVLISVADRARREGPFAFGGELPARFGWWRAEAGGPVLGAYVHTPPNRPNLGPMPTVAARALALKWRSSGIEIDGVAGGTDAARSLALEWTARQGRWSVFRKQRLYRLDELLLPPMDDEAEPRLATVRDVLLVARWFAEFAVDIGEERRDFTTAAGRRVRAGQLALWQVAGEPVAMAGFTAVVLGQGRVSPVYTPPELRGRGYAAGATAAASAALMTAGAKEVLLFTDLANPTSNALYQRLGYRPVDDWVTLDFRP</sequence>
<dbReference type="Pfam" id="PF00583">
    <property type="entry name" value="Acetyltransf_1"/>
    <property type="match status" value="1"/>
</dbReference>
<gene>
    <name evidence="2" type="ORF">ACEZDB_19005</name>
</gene>
<dbReference type="SUPFAM" id="SSF55729">
    <property type="entry name" value="Acyl-CoA N-acyltransferases (Nat)"/>
    <property type="match status" value="1"/>
</dbReference>
<evidence type="ECO:0000313" key="2">
    <source>
        <dbReference type="EMBL" id="MFC1432734.1"/>
    </source>
</evidence>
<dbReference type="RefSeq" id="WP_380554831.1">
    <property type="nucleotide sequence ID" value="NZ_JBHEZY010000007.1"/>
</dbReference>
<proteinExistence type="predicted"/>
<name>A0ABV6X4F9_9ACTN</name>
<protein>
    <submittedName>
        <fullName evidence="2">GNAT family N-acetyltransferase</fullName>
    </submittedName>
</protein>
<dbReference type="Proteomes" id="UP001592530">
    <property type="component" value="Unassembled WGS sequence"/>
</dbReference>
<dbReference type="Gene3D" id="3.40.630.30">
    <property type="match status" value="1"/>
</dbReference>
<dbReference type="InterPro" id="IPR016181">
    <property type="entry name" value="Acyl_CoA_acyltransferase"/>
</dbReference>
<dbReference type="EMBL" id="JBHEZY010000007">
    <property type="protein sequence ID" value="MFC1432734.1"/>
    <property type="molecule type" value="Genomic_DNA"/>
</dbReference>